<dbReference type="AlphaFoldDB" id="A0A319DLK3"/>
<sequence>MSQRSRALPADDSFPLGTGFAPAGSWVLSMRVSSHITALRVTWLTGRRTGGWGTARHNKHMARTRKKKKVVEAGASGALIQQSEMRSPLLGEFIRRRCIQGNTGQPQRPVPPHYWVQPESRLMQVLCTSLHPRLSQSPGLSTLQTANAEADAAAAANSARPRRCGQDRNSSTEVTINIREILRSVEWYQSFQKPSQPRFTAPYVAPPRGVSRWFRNANPQP</sequence>
<dbReference type="Proteomes" id="UP000247810">
    <property type="component" value="Unassembled WGS sequence"/>
</dbReference>
<evidence type="ECO:0000256" key="1">
    <source>
        <dbReference type="SAM" id="MobiDB-lite"/>
    </source>
</evidence>
<proteinExistence type="predicted"/>
<feature type="region of interest" description="Disordered" evidence="1">
    <location>
        <begin position="151"/>
        <end position="171"/>
    </location>
</feature>
<accession>A0A319DLK3</accession>
<feature type="region of interest" description="Disordered" evidence="1">
    <location>
        <begin position="198"/>
        <end position="221"/>
    </location>
</feature>
<organism evidence="2 3">
    <name type="scientific">Aspergillus ellipticus CBS 707.79</name>
    <dbReference type="NCBI Taxonomy" id="1448320"/>
    <lineage>
        <taxon>Eukaryota</taxon>
        <taxon>Fungi</taxon>
        <taxon>Dikarya</taxon>
        <taxon>Ascomycota</taxon>
        <taxon>Pezizomycotina</taxon>
        <taxon>Eurotiomycetes</taxon>
        <taxon>Eurotiomycetidae</taxon>
        <taxon>Eurotiales</taxon>
        <taxon>Aspergillaceae</taxon>
        <taxon>Aspergillus</taxon>
        <taxon>Aspergillus subgen. Circumdati</taxon>
    </lineage>
</organism>
<evidence type="ECO:0000313" key="3">
    <source>
        <dbReference type="Proteomes" id="UP000247810"/>
    </source>
</evidence>
<gene>
    <name evidence="2" type="ORF">BO71DRAFT_426390</name>
</gene>
<reference evidence="2 3" key="1">
    <citation type="submission" date="2018-02" db="EMBL/GenBank/DDBJ databases">
        <title>The genomes of Aspergillus section Nigri reveals drivers in fungal speciation.</title>
        <authorList>
            <consortium name="DOE Joint Genome Institute"/>
            <person name="Vesth T.C."/>
            <person name="Nybo J."/>
            <person name="Theobald S."/>
            <person name="Brandl J."/>
            <person name="Frisvad J.C."/>
            <person name="Nielsen K.F."/>
            <person name="Lyhne E.K."/>
            <person name="Kogle M.E."/>
            <person name="Kuo A."/>
            <person name="Riley R."/>
            <person name="Clum A."/>
            <person name="Nolan M."/>
            <person name="Lipzen A."/>
            <person name="Salamov A."/>
            <person name="Henrissat B."/>
            <person name="Wiebenga A."/>
            <person name="De vries R.P."/>
            <person name="Grigoriev I.V."/>
            <person name="Mortensen U.H."/>
            <person name="Andersen M.R."/>
            <person name="Baker S.E."/>
        </authorList>
    </citation>
    <scope>NUCLEOTIDE SEQUENCE [LARGE SCALE GENOMIC DNA]</scope>
    <source>
        <strain evidence="2 3">CBS 707.79</strain>
    </source>
</reference>
<dbReference type="VEuPathDB" id="FungiDB:BO71DRAFT_426390"/>
<protein>
    <submittedName>
        <fullName evidence="2">Uncharacterized protein</fullName>
    </submittedName>
</protein>
<keyword evidence="3" id="KW-1185">Reference proteome</keyword>
<evidence type="ECO:0000313" key="2">
    <source>
        <dbReference type="EMBL" id="PYH98249.1"/>
    </source>
</evidence>
<name>A0A319DLK3_9EURO</name>
<dbReference type="EMBL" id="KZ825814">
    <property type="protein sequence ID" value="PYH98249.1"/>
    <property type="molecule type" value="Genomic_DNA"/>
</dbReference>